<feature type="compositionally biased region" description="Low complexity" evidence="1">
    <location>
        <begin position="57"/>
        <end position="78"/>
    </location>
</feature>
<evidence type="ECO:0000313" key="2">
    <source>
        <dbReference type="EMBL" id="TDX32463.1"/>
    </source>
</evidence>
<sequence length="293" mass="30661">MLQWRTQARAAGCGSAPRPGLPSGASRLPSGPARDPDRGRSWPGHHRRPRDGRRSGGIRPDAMGGGAALTAGRLGTQRCRWRGRPRRDGICLPGAADRGPRRRGAQRGDGGGRGRLYEGDSATSDSETCPLTAPLAWSARSNGRNGARAHGIGRAGGWRPHDRDPCRGRCAGACGSADPRCCTAPAFDGGEGVCPAVFAHAVAAAACDAGARRGKREDDLGAEARIEANPPHAIPTSPPNATASAFLSADRAPSPDRLAMRKRSPAAWGRFPLLRPRSVRINAGPAWLLDPTV</sequence>
<comment type="caution">
    <text evidence="2">The sequence shown here is derived from an EMBL/GenBank/DDBJ whole genome shotgun (WGS) entry which is preliminary data.</text>
</comment>
<gene>
    <name evidence="2" type="ORF">EV657_10332</name>
</gene>
<feature type="region of interest" description="Disordered" evidence="1">
    <location>
        <begin position="141"/>
        <end position="160"/>
    </location>
</feature>
<organism evidence="2 3">
    <name type="scientific">Rhodovulum visakhapatnamense</name>
    <dbReference type="NCBI Taxonomy" id="364297"/>
    <lineage>
        <taxon>Bacteria</taxon>
        <taxon>Pseudomonadati</taxon>
        <taxon>Pseudomonadota</taxon>
        <taxon>Alphaproteobacteria</taxon>
        <taxon>Rhodobacterales</taxon>
        <taxon>Paracoccaceae</taxon>
        <taxon>Rhodovulum</taxon>
    </lineage>
</organism>
<feature type="region of interest" description="Disordered" evidence="1">
    <location>
        <begin position="1"/>
        <end position="129"/>
    </location>
</feature>
<evidence type="ECO:0000313" key="3">
    <source>
        <dbReference type="Proteomes" id="UP000295484"/>
    </source>
</evidence>
<dbReference type="AlphaFoldDB" id="A0A4R8FZC2"/>
<evidence type="ECO:0000256" key="1">
    <source>
        <dbReference type="SAM" id="MobiDB-lite"/>
    </source>
</evidence>
<reference evidence="2 3" key="1">
    <citation type="submission" date="2019-03" db="EMBL/GenBank/DDBJ databases">
        <title>Genomic Encyclopedia of Type Strains, Phase IV (KMG-IV): sequencing the most valuable type-strain genomes for metagenomic binning, comparative biology and taxonomic classification.</title>
        <authorList>
            <person name="Goeker M."/>
        </authorList>
    </citation>
    <scope>NUCLEOTIDE SEQUENCE [LARGE SCALE GENOMIC DNA]</scope>
    <source>
        <strain evidence="2 3">JA181</strain>
    </source>
</reference>
<protein>
    <submittedName>
        <fullName evidence="2">Uncharacterized protein</fullName>
    </submittedName>
</protein>
<dbReference type="EMBL" id="SOEB01000003">
    <property type="protein sequence ID" value="TDX32463.1"/>
    <property type="molecule type" value="Genomic_DNA"/>
</dbReference>
<accession>A0A4R8FZC2</accession>
<name>A0A4R8FZC2_9RHOB</name>
<dbReference type="Proteomes" id="UP000295484">
    <property type="component" value="Unassembled WGS sequence"/>
</dbReference>
<proteinExistence type="predicted"/>
<feature type="compositionally biased region" description="Low complexity" evidence="1">
    <location>
        <begin position="143"/>
        <end position="152"/>
    </location>
</feature>